<dbReference type="FunFam" id="3.40.50.11030:FF:000001">
    <property type="entry name" value="Threonylcarbamoyl-AMP synthase"/>
    <property type="match status" value="1"/>
</dbReference>
<gene>
    <name evidence="15" type="ORF">OCC_03688</name>
</gene>
<dbReference type="PANTHER" id="PTHR17490:SF16">
    <property type="entry name" value="THREONYLCARBAMOYL-AMP SYNTHASE"/>
    <property type="match status" value="1"/>
</dbReference>
<feature type="binding site" evidence="13">
    <location>
        <position position="62"/>
    </location>
    <ligand>
        <name>ATP</name>
        <dbReference type="ChEBI" id="CHEBI:30616"/>
    </ligand>
</feature>
<feature type="binding site" evidence="13">
    <location>
        <position position="151"/>
    </location>
    <ligand>
        <name>ATP</name>
        <dbReference type="ChEBI" id="CHEBI:30616"/>
    </ligand>
</feature>
<dbReference type="Pfam" id="PF01300">
    <property type="entry name" value="Sua5_yciO_yrdC"/>
    <property type="match status" value="1"/>
</dbReference>
<evidence type="ECO:0000256" key="3">
    <source>
        <dbReference type="ARBA" id="ARBA00012584"/>
    </source>
</evidence>
<feature type="domain" description="YrdC-like" evidence="14">
    <location>
        <begin position="13"/>
        <end position="199"/>
    </location>
</feature>
<feature type="binding site" evidence="13">
    <location>
        <position position="181"/>
    </location>
    <ligand>
        <name>L-threonine</name>
        <dbReference type="ChEBI" id="CHEBI:57926"/>
    </ligand>
</feature>
<dbReference type="Proteomes" id="UP000015502">
    <property type="component" value="Chromosome"/>
</dbReference>
<sequence>MTIVINMREGVDWEKIKIAARFIREGKLVAFPTETVYGLGADALNENAVKRIFEAKGRPPDNPLIIHIAEFDQVYELAREVPEKAKMLAEKFWPGPLTIVLPKGDKVPYATTGGLETVAIRMPAHEIALALIKTSKRPIAAPSANISGKPSPTLAEHVADDFYGRIECIIDGGETKIGVESTVIDLTTEPPMLLRPGGLPLEEIERVIGKIKIHPAVKGKPVKLAKAPGMKYKHYAPDAQVIVIEGERERVKEKINELIKRYKAQGMRVGVMATGDFYKADAYFNMGESEEEIARNLFKALRELDKSGVDVILAEGIEEKGLGLAVMNRLRKAAGYRVIKV</sequence>
<dbReference type="GO" id="GO:0061710">
    <property type="term" value="F:L-threonylcarbamoyladenylate synthase"/>
    <property type="evidence" value="ECO:0007669"/>
    <property type="project" value="UniProtKB-EC"/>
</dbReference>
<dbReference type="InterPro" id="IPR005145">
    <property type="entry name" value="Sua5_C"/>
</dbReference>
<dbReference type="GO" id="GO:0000049">
    <property type="term" value="F:tRNA binding"/>
    <property type="evidence" value="ECO:0007669"/>
    <property type="project" value="TreeGrafter"/>
</dbReference>
<feature type="binding site" evidence="13">
    <location>
        <position position="67"/>
    </location>
    <ligand>
        <name>L-threonine</name>
        <dbReference type="ChEBI" id="CHEBI:57926"/>
    </ligand>
</feature>
<dbReference type="HOGENOM" id="CLU_031397_0_0_2"/>
<keyword evidence="6 12" id="KW-0808">Transferase</keyword>
<keyword evidence="16" id="KW-1185">Reference proteome</keyword>
<keyword evidence="9 12" id="KW-0547">Nucleotide-binding</keyword>
<dbReference type="EMBL" id="CP006670">
    <property type="protein sequence ID" value="EHR78126.1"/>
    <property type="molecule type" value="Genomic_DNA"/>
</dbReference>
<dbReference type="KEGG" id="tlt:OCC_03688"/>
<evidence type="ECO:0000256" key="1">
    <source>
        <dbReference type="ARBA" id="ARBA00004496"/>
    </source>
</evidence>
<dbReference type="InterPro" id="IPR038385">
    <property type="entry name" value="Sua5/YwlC_C"/>
</dbReference>
<proteinExistence type="inferred from homology"/>
<evidence type="ECO:0000259" key="14">
    <source>
        <dbReference type="PROSITE" id="PS51163"/>
    </source>
</evidence>
<feature type="binding site" evidence="13">
    <location>
        <position position="117"/>
    </location>
    <ligand>
        <name>ATP</name>
        <dbReference type="ChEBI" id="CHEBI:30616"/>
    </ligand>
</feature>
<dbReference type="Gene3D" id="3.90.870.10">
    <property type="entry name" value="DHBP synthase"/>
    <property type="match status" value="1"/>
</dbReference>
<dbReference type="GO" id="GO:0003725">
    <property type="term" value="F:double-stranded RNA binding"/>
    <property type="evidence" value="ECO:0007669"/>
    <property type="project" value="UniProtKB-UniRule"/>
</dbReference>
<dbReference type="GeneID" id="16550258"/>
<comment type="similarity">
    <text evidence="2 12">Belongs to the SUA5 family.</text>
</comment>
<evidence type="ECO:0000256" key="7">
    <source>
        <dbReference type="ARBA" id="ARBA00022694"/>
    </source>
</evidence>
<feature type="binding site" evidence="13">
    <location>
        <position position="235"/>
    </location>
    <ligand>
        <name>ATP</name>
        <dbReference type="ChEBI" id="CHEBI:30616"/>
    </ligand>
</feature>
<dbReference type="PIRSF" id="PIRSF004930">
    <property type="entry name" value="Tln_factor_SUA5"/>
    <property type="match status" value="1"/>
</dbReference>
<evidence type="ECO:0000256" key="4">
    <source>
        <dbReference type="ARBA" id="ARBA00015492"/>
    </source>
</evidence>
<feature type="binding site" evidence="13">
    <location>
        <position position="35"/>
    </location>
    <ligand>
        <name>L-threonine</name>
        <dbReference type="ChEBI" id="CHEBI:57926"/>
    </ligand>
</feature>
<reference evidence="15 16" key="1">
    <citation type="journal article" date="2012" name="J. Bacteriol.">
        <title>Genome sequence of the model hyperthermophilic archaeon Thermococcus litoralis NS-C.</title>
        <authorList>
            <person name="Gardner A.F."/>
            <person name="Kumar S."/>
            <person name="Perler F.B."/>
        </authorList>
    </citation>
    <scope>NUCLEOTIDE SEQUENCE [LARGE SCALE GENOMIC DNA]</scope>
    <source>
        <strain evidence="16">ATCC 51850 / DSM 5473 / JCM 8560 / NS-C</strain>
    </source>
</reference>
<evidence type="ECO:0000256" key="10">
    <source>
        <dbReference type="ARBA" id="ARBA00022840"/>
    </source>
</evidence>
<protein>
    <recommendedName>
        <fullName evidence="4 12">Threonylcarbamoyl-AMP synthase</fullName>
        <shortName evidence="12">TC-AMP synthase</shortName>
        <ecNumber evidence="3 12">2.7.7.87</ecNumber>
    </recommendedName>
    <alternativeName>
        <fullName evidence="12">L-threonylcarbamoyladenylate synthase</fullName>
    </alternativeName>
</protein>
<name>H3ZP91_THELN</name>
<dbReference type="SUPFAM" id="SSF55821">
    <property type="entry name" value="YrdC/RibB"/>
    <property type="match status" value="1"/>
</dbReference>
<dbReference type="AlphaFoldDB" id="H3ZP91"/>
<dbReference type="Gene3D" id="3.40.50.11030">
    <property type="entry name" value="Threonylcarbamoyl-AMP synthase, C-terminal domain"/>
    <property type="match status" value="1"/>
</dbReference>
<evidence type="ECO:0000256" key="6">
    <source>
        <dbReference type="ARBA" id="ARBA00022679"/>
    </source>
</evidence>
<keyword evidence="8 12" id="KW-0548">Nucleotidyltransferase</keyword>
<dbReference type="PaxDb" id="523849-OCC_03688"/>
<keyword evidence="5 12" id="KW-0963">Cytoplasm</keyword>
<keyword evidence="10 12" id="KW-0067">ATP-binding</keyword>
<dbReference type="GO" id="GO:0005524">
    <property type="term" value="F:ATP binding"/>
    <property type="evidence" value="ECO:0007669"/>
    <property type="project" value="UniProtKB-UniRule"/>
</dbReference>
<dbReference type="InterPro" id="IPR017945">
    <property type="entry name" value="DHBP_synth_RibB-like_a/b_dom"/>
</dbReference>
<dbReference type="OrthoDB" id="39992at2157"/>
<dbReference type="RefSeq" id="WP_004068789.1">
    <property type="nucleotide sequence ID" value="NC_022084.1"/>
</dbReference>
<dbReference type="EC" id="2.7.7.87" evidence="3 12"/>
<dbReference type="GO" id="GO:0006450">
    <property type="term" value="P:regulation of translational fidelity"/>
    <property type="evidence" value="ECO:0007669"/>
    <property type="project" value="TreeGrafter"/>
</dbReference>
<dbReference type="GO" id="GO:0005737">
    <property type="term" value="C:cytoplasm"/>
    <property type="evidence" value="ECO:0007669"/>
    <property type="project" value="UniProtKB-SubCell"/>
</dbReference>
<evidence type="ECO:0000256" key="11">
    <source>
        <dbReference type="ARBA" id="ARBA00048366"/>
    </source>
</evidence>
<evidence type="ECO:0000256" key="9">
    <source>
        <dbReference type="ARBA" id="ARBA00022741"/>
    </source>
</evidence>
<dbReference type="InterPro" id="IPR006070">
    <property type="entry name" value="Sua5-like_dom"/>
</dbReference>
<evidence type="ECO:0000313" key="15">
    <source>
        <dbReference type="EMBL" id="EHR78126.1"/>
    </source>
</evidence>
<evidence type="ECO:0000256" key="2">
    <source>
        <dbReference type="ARBA" id="ARBA00007663"/>
    </source>
</evidence>
<comment type="subcellular location">
    <subcellularLocation>
        <location evidence="1 12">Cytoplasm</location>
    </subcellularLocation>
</comment>
<feature type="binding site" evidence="13">
    <location>
        <position position="143"/>
    </location>
    <ligand>
        <name>ATP</name>
        <dbReference type="ChEBI" id="CHEBI:30616"/>
    </ligand>
</feature>
<comment type="function">
    <text evidence="12">Required for the formation of a threonylcarbamoyl group on adenosine at position 37 (t(6)A37) in tRNAs that read codons beginning with adenine.</text>
</comment>
<organism evidence="15 16">
    <name type="scientific">Thermococcus litoralis (strain ATCC 51850 / DSM 5473 / JCM 8560 / NS-C)</name>
    <dbReference type="NCBI Taxonomy" id="523849"/>
    <lineage>
        <taxon>Archaea</taxon>
        <taxon>Methanobacteriati</taxon>
        <taxon>Methanobacteriota</taxon>
        <taxon>Thermococci</taxon>
        <taxon>Thermococcales</taxon>
        <taxon>Thermococcaceae</taxon>
        <taxon>Thermococcus</taxon>
    </lineage>
</organism>
<dbReference type="PANTHER" id="PTHR17490">
    <property type="entry name" value="SUA5"/>
    <property type="match status" value="1"/>
</dbReference>
<evidence type="ECO:0000256" key="13">
    <source>
        <dbReference type="PIRSR" id="PIRSR004930-1"/>
    </source>
</evidence>
<dbReference type="Pfam" id="PF03481">
    <property type="entry name" value="Sua5_C"/>
    <property type="match status" value="1"/>
</dbReference>
<feature type="binding site" evidence="13">
    <location>
        <position position="141"/>
    </location>
    <ligand>
        <name>L-threonine</name>
        <dbReference type="ChEBI" id="CHEBI:57926"/>
    </ligand>
</feature>
<keyword evidence="7 12" id="KW-0819">tRNA processing</keyword>
<accession>H3ZP91</accession>
<dbReference type="InterPro" id="IPR050156">
    <property type="entry name" value="TC-AMP_synthase_SUA5"/>
</dbReference>
<dbReference type="STRING" id="523849.OCC_03688"/>
<evidence type="ECO:0000256" key="8">
    <source>
        <dbReference type="ARBA" id="ARBA00022695"/>
    </source>
</evidence>
<evidence type="ECO:0000313" key="16">
    <source>
        <dbReference type="Proteomes" id="UP000015502"/>
    </source>
</evidence>
<dbReference type="FunFam" id="3.90.870.10:FF:000008">
    <property type="entry name" value="Threonylcarbamoyl-AMP synthase"/>
    <property type="match status" value="1"/>
</dbReference>
<dbReference type="PROSITE" id="PS51163">
    <property type="entry name" value="YRDC"/>
    <property type="match status" value="1"/>
</dbReference>
<feature type="binding site" evidence="13">
    <location>
        <position position="121"/>
    </location>
    <ligand>
        <name>L-threonine</name>
        <dbReference type="ChEBI" id="CHEBI:57926"/>
    </ligand>
</feature>
<dbReference type="InterPro" id="IPR010923">
    <property type="entry name" value="T(6)A37_SUA5"/>
</dbReference>
<evidence type="ECO:0000256" key="5">
    <source>
        <dbReference type="ARBA" id="ARBA00022490"/>
    </source>
</evidence>
<evidence type="ECO:0000256" key="12">
    <source>
        <dbReference type="PIRNR" id="PIRNR004930"/>
    </source>
</evidence>
<dbReference type="NCBIfam" id="TIGR00057">
    <property type="entry name" value="L-threonylcarbamoyladenylate synthase"/>
    <property type="match status" value="1"/>
</dbReference>
<feature type="binding site" evidence="13">
    <location>
        <position position="58"/>
    </location>
    <ligand>
        <name>ATP</name>
        <dbReference type="ChEBI" id="CHEBI:30616"/>
    </ligand>
</feature>
<dbReference type="GO" id="GO:0008033">
    <property type="term" value="P:tRNA processing"/>
    <property type="evidence" value="ECO:0007669"/>
    <property type="project" value="UniProtKB-KW"/>
</dbReference>
<comment type="catalytic activity">
    <reaction evidence="11 12">
        <text>L-threonine + hydrogencarbonate + ATP = L-threonylcarbamoyladenylate + diphosphate + H2O</text>
        <dbReference type="Rhea" id="RHEA:36407"/>
        <dbReference type="ChEBI" id="CHEBI:15377"/>
        <dbReference type="ChEBI" id="CHEBI:17544"/>
        <dbReference type="ChEBI" id="CHEBI:30616"/>
        <dbReference type="ChEBI" id="CHEBI:33019"/>
        <dbReference type="ChEBI" id="CHEBI:57926"/>
        <dbReference type="ChEBI" id="CHEBI:73682"/>
        <dbReference type="EC" id="2.7.7.87"/>
    </reaction>
</comment>
<feature type="binding site" evidence="13">
    <location>
        <position position="195"/>
    </location>
    <ligand>
        <name>ATP</name>
        <dbReference type="ChEBI" id="CHEBI:30616"/>
    </ligand>
</feature>